<accession>W4J5C7</accession>
<evidence type="ECO:0000313" key="10">
    <source>
        <dbReference type="EMBL" id="ETW57430.1"/>
    </source>
</evidence>
<dbReference type="AlphaFoldDB" id="W4J5C7"/>
<evidence type="ECO:0000256" key="2">
    <source>
        <dbReference type="ARBA" id="ARBA00022527"/>
    </source>
</evidence>
<dbReference type="PANTHER" id="PTHR24343:SF466">
    <property type="entry name" value="AMP-ACTIVATED PROTEIN KINASE ALPHA SUBUNIT, ISOFORM A"/>
    <property type="match status" value="1"/>
</dbReference>
<proteinExistence type="predicted"/>
<dbReference type="InterPro" id="IPR011009">
    <property type="entry name" value="Kinase-like_dom_sf"/>
</dbReference>
<dbReference type="GO" id="GO:0004674">
    <property type="term" value="F:protein serine/threonine kinase activity"/>
    <property type="evidence" value="ECO:0007669"/>
    <property type="project" value="UniProtKB-KW"/>
</dbReference>
<reference evidence="10 11" key="1">
    <citation type="submission" date="2013-02" db="EMBL/GenBank/DDBJ databases">
        <title>The Genome Annotation of Plasmodium falciparum Palo Alto/Uganda.</title>
        <authorList>
            <consortium name="The Broad Institute Genome Sequencing Platform"/>
            <consortium name="The Broad Institute Genome Sequencing Center for Infectious Disease"/>
            <person name="Neafsey D."/>
            <person name="Hoffman S."/>
            <person name="Volkman S."/>
            <person name="Rosenthal P."/>
            <person name="Walker B."/>
            <person name="Young S.K."/>
            <person name="Zeng Q."/>
            <person name="Gargeya S."/>
            <person name="Fitzgerald M."/>
            <person name="Haas B."/>
            <person name="Abouelleil A."/>
            <person name="Allen A.W."/>
            <person name="Alvarado L."/>
            <person name="Arachchi H.M."/>
            <person name="Berlin A.M."/>
            <person name="Chapman S.B."/>
            <person name="Gainer-Dewar J."/>
            <person name="Goldberg J."/>
            <person name="Griggs A."/>
            <person name="Gujja S."/>
            <person name="Hansen M."/>
            <person name="Howarth C."/>
            <person name="Imamovic A."/>
            <person name="Ireland A."/>
            <person name="Larimer J."/>
            <person name="McCowan C."/>
            <person name="Murphy C."/>
            <person name="Pearson M."/>
            <person name="Poon T.W."/>
            <person name="Priest M."/>
            <person name="Roberts A."/>
            <person name="Saif S."/>
            <person name="Shea T."/>
            <person name="Sisk P."/>
            <person name="Sykes S."/>
            <person name="Wortman J."/>
            <person name="Nusbaum C."/>
            <person name="Birren B."/>
        </authorList>
    </citation>
    <scope>NUCLEOTIDE SEQUENCE [LARGE SCALE GENOMIC DNA]</scope>
    <source>
        <strain evidence="10 11">Palo Alto/Uganda</strain>
    </source>
</reference>
<keyword evidence="5 10" id="KW-0418">Kinase</keyword>
<dbReference type="InterPro" id="IPR000719">
    <property type="entry name" value="Prot_kinase_dom"/>
</dbReference>
<dbReference type="GO" id="GO:0005524">
    <property type="term" value="F:ATP binding"/>
    <property type="evidence" value="ECO:0007669"/>
    <property type="project" value="UniProtKB-KW"/>
</dbReference>
<keyword evidence="4" id="KW-0547">Nucleotide-binding</keyword>
<dbReference type="EMBL" id="KI927255">
    <property type="protein sequence ID" value="ETW57430.1"/>
    <property type="molecule type" value="Genomic_DNA"/>
</dbReference>
<evidence type="ECO:0000256" key="7">
    <source>
        <dbReference type="ARBA" id="ARBA00047899"/>
    </source>
</evidence>
<dbReference type="Gene3D" id="1.10.510.10">
    <property type="entry name" value="Transferase(Phosphotransferase) domain 1"/>
    <property type="match status" value="2"/>
</dbReference>
<protein>
    <recommendedName>
        <fullName evidence="1">non-specific serine/threonine protein kinase</fullName>
        <ecNumber evidence="1">2.7.11.1</ecNumber>
    </recommendedName>
</protein>
<evidence type="ECO:0000259" key="9">
    <source>
        <dbReference type="PROSITE" id="PS50011"/>
    </source>
</evidence>
<dbReference type="PANTHER" id="PTHR24343">
    <property type="entry name" value="SERINE/THREONINE KINASE"/>
    <property type="match status" value="1"/>
</dbReference>
<evidence type="ECO:0000256" key="3">
    <source>
        <dbReference type="ARBA" id="ARBA00022679"/>
    </source>
</evidence>
<comment type="catalytic activity">
    <reaction evidence="8">
        <text>L-seryl-[protein] + ATP = O-phospho-L-seryl-[protein] + ADP + H(+)</text>
        <dbReference type="Rhea" id="RHEA:17989"/>
        <dbReference type="Rhea" id="RHEA-COMP:9863"/>
        <dbReference type="Rhea" id="RHEA-COMP:11604"/>
        <dbReference type="ChEBI" id="CHEBI:15378"/>
        <dbReference type="ChEBI" id="CHEBI:29999"/>
        <dbReference type="ChEBI" id="CHEBI:30616"/>
        <dbReference type="ChEBI" id="CHEBI:83421"/>
        <dbReference type="ChEBI" id="CHEBI:456216"/>
        <dbReference type="EC" id="2.7.11.1"/>
    </reaction>
</comment>
<name>W4J5C7_PLAFP</name>
<evidence type="ECO:0000256" key="6">
    <source>
        <dbReference type="ARBA" id="ARBA00022840"/>
    </source>
</evidence>
<dbReference type="SUPFAM" id="SSF56112">
    <property type="entry name" value="Protein kinase-like (PK-like)"/>
    <property type="match status" value="2"/>
</dbReference>
<keyword evidence="2 10" id="KW-0723">Serine/threonine-protein kinase</keyword>
<evidence type="ECO:0000256" key="1">
    <source>
        <dbReference type="ARBA" id="ARBA00012513"/>
    </source>
</evidence>
<dbReference type="InterPro" id="IPR008266">
    <property type="entry name" value="Tyr_kinase_AS"/>
</dbReference>
<dbReference type="Proteomes" id="UP000019103">
    <property type="component" value="Unassembled WGS sequence"/>
</dbReference>
<dbReference type="Pfam" id="PF00069">
    <property type="entry name" value="Pkinase"/>
    <property type="match status" value="2"/>
</dbReference>
<reference evidence="10 11" key="2">
    <citation type="submission" date="2013-02" db="EMBL/GenBank/DDBJ databases">
        <title>The Genome Sequence of Plasmodium falciparum Palo Alto/Uganda.</title>
        <authorList>
            <consortium name="The Broad Institute Genome Sequencing Platform"/>
            <consortium name="The Broad Institute Genome Sequencing Center for Infectious Disease"/>
            <person name="Neafsey D."/>
            <person name="Cheeseman I."/>
            <person name="Volkman S."/>
            <person name="Adams J."/>
            <person name="Walker B."/>
            <person name="Young S.K."/>
            <person name="Zeng Q."/>
            <person name="Gargeya S."/>
            <person name="Fitzgerald M."/>
            <person name="Haas B."/>
            <person name="Abouelleil A."/>
            <person name="Alvarado L."/>
            <person name="Arachchi H.M."/>
            <person name="Berlin A.M."/>
            <person name="Chapman S.B."/>
            <person name="Dewar J."/>
            <person name="Goldberg J."/>
            <person name="Griggs A."/>
            <person name="Gujja S."/>
            <person name="Hansen M."/>
            <person name="Howarth C."/>
            <person name="Imamovic A."/>
            <person name="Larimer J."/>
            <person name="McCowan C."/>
            <person name="Murphy C."/>
            <person name="Neiman D."/>
            <person name="Pearson M."/>
            <person name="Priest M."/>
            <person name="Roberts A."/>
            <person name="Saif S."/>
            <person name="Shea T."/>
            <person name="Sisk P."/>
            <person name="Sykes S."/>
            <person name="Wortman J."/>
            <person name="Nusbaum C."/>
            <person name="Birren B."/>
        </authorList>
    </citation>
    <scope>NUCLEOTIDE SEQUENCE [LARGE SCALE GENOMIC DNA]</scope>
    <source>
        <strain evidence="10 11">Palo Alto/Uganda</strain>
    </source>
</reference>
<feature type="domain" description="Protein kinase" evidence="9">
    <location>
        <begin position="216"/>
        <end position="573"/>
    </location>
</feature>
<evidence type="ECO:0000256" key="5">
    <source>
        <dbReference type="ARBA" id="ARBA00022777"/>
    </source>
</evidence>
<evidence type="ECO:0000313" key="11">
    <source>
        <dbReference type="Proteomes" id="UP000019103"/>
    </source>
</evidence>
<feature type="domain" description="Protein kinase" evidence="9">
    <location>
        <begin position="699"/>
        <end position="1040"/>
    </location>
</feature>
<keyword evidence="3" id="KW-0808">Transferase</keyword>
<dbReference type="PROSITE" id="PS00109">
    <property type="entry name" value="PROTEIN_KINASE_TYR"/>
    <property type="match status" value="2"/>
</dbReference>
<organism evidence="10 11">
    <name type="scientific">Plasmodium falciparum (isolate Palo Alto / Uganda)</name>
    <dbReference type="NCBI Taxonomy" id="57270"/>
    <lineage>
        <taxon>Eukaryota</taxon>
        <taxon>Sar</taxon>
        <taxon>Alveolata</taxon>
        <taxon>Apicomplexa</taxon>
        <taxon>Aconoidasida</taxon>
        <taxon>Haemosporida</taxon>
        <taxon>Plasmodiidae</taxon>
        <taxon>Plasmodium</taxon>
        <taxon>Plasmodium (Laverania)</taxon>
    </lineage>
</organism>
<dbReference type="OrthoDB" id="8596411at2759"/>
<sequence>MSFNIFEPRIEIIELNWHVRYYRHLTEVWDNNNNNDEGEQNLKDKYDTYDEKEKVKKKYVEDEFNTKEKVKKKHRDDKYNKKEKSKKKYVEDKFNKKNKHKENDVSLKKDQCKKSLSIREDCNNKNSKSYNEKEICDNENCVNLEDIKIYDNTTWKYKIKKLITCSYNSDKDAKVLYNWKLGKSILGKMINSTEDFSINGISYKDWTLNTIPDIGYSQNNRRSQEVFKTEVKSKDENTESVKLFIKKVPASIWVRQYIILNEHKGEYSLGEENFVMEAISLAFLNKYYPGIAPKFYGILYESPDKPNDNVCFSFGRGKCNNLKKFNDMLINQLQLNNKANVIMISELYGEDVFKYVKNKRKEGCFGNNLEEKKKILHESLKLITTLHETGLSHLDISPENILIGNNCELKLCDFANSAPIYTYNNRHLKGNKRLRYYESYQPCISKVPLLPPECWNIVRIHEKLKINDPYDYLKSITNQEERKSFYFNVSNADKFMLGIFFIWVWNNNYIWEKADSFNDRKFRNFVKCGMDLYNYELTYNWPDDLKDIINRTPNIGITIHTYDKKEKSKKKYVEDKFNKKNKHKENDVSLKKDQCKKSLSIREDCNNKNSKSYNEKEICDNENCVNLEDIKIYDNTTWKYKIKKLITCSYNSDKDAKVLYNWKLGKSILGKMINSTEDFSINGISYKDWTLNTIPDIGYSQNNRRSQEVFKTEVKSKDENTESVKLFIKKVPASIWVRQYIILNEHKGEYSLGEENFVMEAISLAFLNKYYPGIAPKFYGILYESPDKPNDNVCFSFGRGKCNNLKKFNDMLINQLQLNNKANVIMISELYGEDVFKYVKNKRKEGCFGNNLEEKKKILHESLKLITTLHETGLSHLDISPENILIGNNCELKLCDFANSAPIYTYNNRHLKGNKRLRYYESYQPCISKVPLLPPECWNIVRIHEKLKINDPYDYLKSITNQEERKSFYFNVSNADKFMLGIFFIWVWNNNYIWEKADSFNDRKFRNFVKCGMDLYNYELTYNWPDDLKDIINVKRKMKK</sequence>
<dbReference type="EC" id="2.7.11.1" evidence="1"/>
<evidence type="ECO:0000256" key="4">
    <source>
        <dbReference type="ARBA" id="ARBA00022741"/>
    </source>
</evidence>
<gene>
    <name evidence="10" type="ORF">PFUGPA_00597</name>
</gene>
<dbReference type="PROSITE" id="PS50011">
    <property type="entry name" value="PROTEIN_KINASE_DOM"/>
    <property type="match status" value="2"/>
</dbReference>
<evidence type="ECO:0000256" key="8">
    <source>
        <dbReference type="ARBA" id="ARBA00048679"/>
    </source>
</evidence>
<keyword evidence="6" id="KW-0067">ATP-binding</keyword>
<comment type="catalytic activity">
    <reaction evidence="7">
        <text>L-threonyl-[protein] + ATP = O-phospho-L-threonyl-[protein] + ADP + H(+)</text>
        <dbReference type="Rhea" id="RHEA:46608"/>
        <dbReference type="Rhea" id="RHEA-COMP:11060"/>
        <dbReference type="Rhea" id="RHEA-COMP:11605"/>
        <dbReference type="ChEBI" id="CHEBI:15378"/>
        <dbReference type="ChEBI" id="CHEBI:30013"/>
        <dbReference type="ChEBI" id="CHEBI:30616"/>
        <dbReference type="ChEBI" id="CHEBI:61977"/>
        <dbReference type="ChEBI" id="CHEBI:456216"/>
        <dbReference type="EC" id="2.7.11.1"/>
    </reaction>
</comment>